<dbReference type="AlphaFoldDB" id="A0A255Y5Z3"/>
<evidence type="ECO:0000313" key="2">
    <source>
        <dbReference type="EMBL" id="OYQ23860.1"/>
    </source>
</evidence>
<dbReference type="OrthoDB" id="9809060at2"/>
<dbReference type="Proteomes" id="UP000216991">
    <property type="component" value="Unassembled WGS sequence"/>
</dbReference>
<gene>
    <name evidence="2" type="ORF">CHU93_16845</name>
</gene>
<dbReference type="InterPro" id="IPR001584">
    <property type="entry name" value="Integrase_cat-core"/>
</dbReference>
<reference evidence="2 3" key="1">
    <citation type="submission" date="2017-07" db="EMBL/GenBank/DDBJ databases">
        <title>Sandarakinorhabdus cyanobacteriorum sp. nov., a novel bacterium isolated from cyanobacterial aggregates in a eutrophic lake.</title>
        <authorList>
            <person name="Cai H."/>
        </authorList>
    </citation>
    <scope>NUCLEOTIDE SEQUENCE [LARGE SCALE GENOMIC DNA]</scope>
    <source>
        <strain evidence="2 3">TH057</strain>
    </source>
</reference>
<dbReference type="Pfam" id="PF13683">
    <property type="entry name" value="rve_3"/>
    <property type="match status" value="1"/>
</dbReference>
<feature type="domain" description="Integrase catalytic" evidence="1">
    <location>
        <begin position="2"/>
        <end position="40"/>
    </location>
</feature>
<keyword evidence="3" id="KW-1185">Reference proteome</keyword>
<dbReference type="EMBL" id="NOXT01000128">
    <property type="protein sequence ID" value="OYQ23860.1"/>
    <property type="molecule type" value="Genomic_DNA"/>
</dbReference>
<dbReference type="GO" id="GO:0015074">
    <property type="term" value="P:DNA integration"/>
    <property type="evidence" value="ECO:0007669"/>
    <property type="project" value="InterPro"/>
</dbReference>
<accession>A0A255Y5Z3</accession>
<evidence type="ECO:0000259" key="1">
    <source>
        <dbReference type="Pfam" id="PF13683"/>
    </source>
</evidence>
<name>A0A255Y5Z3_9SPHN</name>
<organism evidence="2 3">
    <name type="scientific">Sandarakinorhabdus cyanobacteriorum</name>
    <dbReference type="NCBI Taxonomy" id="1981098"/>
    <lineage>
        <taxon>Bacteria</taxon>
        <taxon>Pseudomonadati</taxon>
        <taxon>Pseudomonadota</taxon>
        <taxon>Alphaproteobacteria</taxon>
        <taxon>Sphingomonadales</taxon>
        <taxon>Sphingosinicellaceae</taxon>
        <taxon>Sandarakinorhabdus</taxon>
    </lineage>
</organism>
<proteinExistence type="predicted"/>
<sequence>MAPGKHEQNGFIENFNVRPREECLNEAIFTCLTQARSVLAV</sequence>
<evidence type="ECO:0000313" key="3">
    <source>
        <dbReference type="Proteomes" id="UP000216991"/>
    </source>
</evidence>
<protein>
    <recommendedName>
        <fullName evidence="1">Integrase catalytic domain-containing protein</fullName>
    </recommendedName>
</protein>
<comment type="caution">
    <text evidence="2">The sequence shown here is derived from an EMBL/GenBank/DDBJ whole genome shotgun (WGS) entry which is preliminary data.</text>
</comment>